<sequence length="217" mass="23620">MHDKPLLKSAGDLLRRRHGSSHARPSGPDRFGLDSLLVGGFTAGTLTPDDEARLAEEVAAALPHQWDLPTKAIEQLSSVVDHLGGQKELMRWLDDHPGKPRRMARIYVLMGNLDQYSDDAAVVDAVRRAREQTPFPDGLRGYLSPATTDGTLAELASRIEGLLSEGHDDEATALALATTDWLQHAARDVPDAGAELHEVGDLMGHLHQDISEPDPRP</sequence>
<accession>A0A1J4NV22</accession>
<dbReference type="EMBL" id="LAVA02000067">
    <property type="protein sequence ID" value="OIJ64982.1"/>
    <property type="molecule type" value="Genomic_DNA"/>
</dbReference>
<gene>
    <name evidence="2" type="ORF">WN71_026240</name>
</gene>
<protein>
    <submittedName>
        <fullName evidence="2">Uncharacterized protein</fullName>
    </submittedName>
</protein>
<dbReference type="AlphaFoldDB" id="A0A1J4NV22"/>
<evidence type="ECO:0000313" key="2">
    <source>
        <dbReference type="EMBL" id="OIJ64982.1"/>
    </source>
</evidence>
<evidence type="ECO:0000313" key="3">
    <source>
        <dbReference type="Proteomes" id="UP000034196"/>
    </source>
</evidence>
<feature type="region of interest" description="Disordered" evidence="1">
    <location>
        <begin position="1"/>
        <end position="29"/>
    </location>
</feature>
<evidence type="ECO:0000256" key="1">
    <source>
        <dbReference type="SAM" id="MobiDB-lite"/>
    </source>
</evidence>
<dbReference type="STRING" id="1428628.WN71_026240"/>
<reference evidence="2" key="1">
    <citation type="submission" date="2016-10" db="EMBL/GenBank/DDBJ databases">
        <title>Genome sequence of Streptomyces mangrovisoli MUSC 149.</title>
        <authorList>
            <person name="Lee L.-H."/>
            <person name="Ser H.-L."/>
        </authorList>
    </citation>
    <scope>NUCLEOTIDE SEQUENCE [LARGE SCALE GENOMIC DNA]</scope>
    <source>
        <strain evidence="2">MUSC 149</strain>
    </source>
</reference>
<proteinExistence type="predicted"/>
<dbReference type="OrthoDB" id="4285897at2"/>
<dbReference type="RefSeq" id="WP_046592054.1">
    <property type="nucleotide sequence ID" value="NZ_LAVA02000067.1"/>
</dbReference>
<dbReference type="Proteomes" id="UP000034196">
    <property type="component" value="Unassembled WGS sequence"/>
</dbReference>
<name>A0A1J4NV22_9ACTN</name>
<keyword evidence="3" id="KW-1185">Reference proteome</keyword>
<comment type="caution">
    <text evidence="2">The sequence shown here is derived from an EMBL/GenBank/DDBJ whole genome shotgun (WGS) entry which is preliminary data.</text>
</comment>
<organism evidence="2 3">
    <name type="scientific">Streptomyces mangrovisoli</name>
    <dbReference type="NCBI Taxonomy" id="1428628"/>
    <lineage>
        <taxon>Bacteria</taxon>
        <taxon>Bacillati</taxon>
        <taxon>Actinomycetota</taxon>
        <taxon>Actinomycetes</taxon>
        <taxon>Kitasatosporales</taxon>
        <taxon>Streptomycetaceae</taxon>
        <taxon>Streptomyces</taxon>
    </lineage>
</organism>